<organism evidence="4 5">
    <name type="scientific">Amycolatopsis acididurans</name>
    <dbReference type="NCBI Taxonomy" id="2724524"/>
    <lineage>
        <taxon>Bacteria</taxon>
        <taxon>Bacillati</taxon>
        <taxon>Actinomycetota</taxon>
        <taxon>Actinomycetes</taxon>
        <taxon>Pseudonocardiales</taxon>
        <taxon>Pseudonocardiaceae</taxon>
        <taxon>Amycolatopsis</taxon>
    </lineage>
</organism>
<evidence type="ECO:0000256" key="3">
    <source>
        <dbReference type="ARBA" id="ARBA00024446"/>
    </source>
</evidence>
<comment type="subcellular location">
    <subcellularLocation>
        <location evidence="1">Carboxysome</location>
    </subcellularLocation>
</comment>
<protein>
    <submittedName>
        <fullName evidence="4">EutN/CcmL family microcompartment protein</fullName>
    </submittedName>
</protein>
<dbReference type="PANTHER" id="PTHR36539">
    <property type="entry name" value="ETHANOLAMINE UTILIZATION PROTEIN EUTN"/>
    <property type="match status" value="1"/>
</dbReference>
<dbReference type="EMBL" id="JAAXLS010000002">
    <property type="protein sequence ID" value="NKQ52247.1"/>
    <property type="molecule type" value="Genomic_DNA"/>
</dbReference>
<dbReference type="RefSeq" id="WP_168511941.1">
    <property type="nucleotide sequence ID" value="NZ_JAAXLS010000002.1"/>
</dbReference>
<dbReference type="CDD" id="cd01614">
    <property type="entry name" value="EutN_CcmL"/>
    <property type="match status" value="1"/>
</dbReference>
<dbReference type="PANTHER" id="PTHR36539:SF1">
    <property type="entry name" value="BACTERIAL MICROCOMPARTMENT SHELL VERTEX PROTEIN EUTN"/>
    <property type="match status" value="1"/>
</dbReference>
<name>A0ABX1IXP0_9PSEU</name>
<keyword evidence="3" id="KW-1283">Bacterial microcompartment</keyword>
<sequence length="97" mass="9999">MQLATVLGQVVSTVKAPGLERHTLLLVRDAVDADCEHPQGAVYVAMDLIGAGTGEVVLVARGSAARVAAGTEVPTDRAVVGIVDSVIHKGHVTYQKA</sequence>
<comment type="caution">
    <text evidence="4">The sequence shown here is derived from an EMBL/GenBank/DDBJ whole genome shotgun (WGS) entry which is preliminary data.</text>
</comment>
<dbReference type="InterPro" id="IPR004992">
    <property type="entry name" value="EutN_CcmL"/>
</dbReference>
<reference evidence="4 5" key="1">
    <citation type="submission" date="2020-04" db="EMBL/GenBank/DDBJ databases">
        <title>Novel species.</title>
        <authorList>
            <person name="Teo W.F.A."/>
            <person name="Lipun K."/>
            <person name="Srisuk N."/>
            <person name="Duangmal K."/>
        </authorList>
    </citation>
    <scope>NUCLEOTIDE SEQUENCE [LARGE SCALE GENOMIC DNA]</scope>
    <source>
        <strain evidence="4 5">K13G38</strain>
    </source>
</reference>
<evidence type="ECO:0000313" key="4">
    <source>
        <dbReference type="EMBL" id="NKQ52247.1"/>
    </source>
</evidence>
<dbReference type="PROSITE" id="PS51932">
    <property type="entry name" value="BMV"/>
    <property type="match status" value="1"/>
</dbReference>
<keyword evidence="5" id="KW-1185">Reference proteome</keyword>
<proteinExistence type="predicted"/>
<dbReference type="SUPFAM" id="SSF159133">
    <property type="entry name" value="EutN/CcmL-like"/>
    <property type="match status" value="1"/>
</dbReference>
<dbReference type="Proteomes" id="UP000715441">
    <property type="component" value="Unassembled WGS sequence"/>
</dbReference>
<evidence type="ECO:0000256" key="2">
    <source>
        <dbReference type="ARBA" id="ARBA00023669"/>
    </source>
</evidence>
<gene>
    <name evidence="4" type="ORF">HFP15_05070</name>
</gene>
<dbReference type="Gene3D" id="2.40.50.220">
    <property type="entry name" value="EutN/Ccml"/>
    <property type="match status" value="1"/>
</dbReference>
<dbReference type="InterPro" id="IPR036677">
    <property type="entry name" value="EutN_CcmL_sf"/>
</dbReference>
<evidence type="ECO:0000313" key="5">
    <source>
        <dbReference type="Proteomes" id="UP000715441"/>
    </source>
</evidence>
<accession>A0ABX1IXP0</accession>
<dbReference type="Pfam" id="PF03319">
    <property type="entry name" value="EutN_CcmL"/>
    <property type="match status" value="1"/>
</dbReference>
<keyword evidence="2" id="KW-1282">Carboxysome</keyword>
<evidence type="ECO:0000256" key="1">
    <source>
        <dbReference type="ARBA" id="ARBA00023587"/>
    </source>
</evidence>